<organism evidence="1">
    <name type="scientific">viral metagenome</name>
    <dbReference type="NCBI Taxonomy" id="1070528"/>
    <lineage>
        <taxon>unclassified sequences</taxon>
        <taxon>metagenomes</taxon>
        <taxon>organismal metagenomes</taxon>
    </lineage>
</organism>
<name>A0A6C0EVR5_9ZZZZ</name>
<dbReference type="EMBL" id="MN738950">
    <property type="protein sequence ID" value="QHT32842.1"/>
    <property type="molecule type" value="Genomic_DNA"/>
</dbReference>
<evidence type="ECO:0000313" key="1">
    <source>
        <dbReference type="EMBL" id="QHT32842.1"/>
    </source>
</evidence>
<reference evidence="1" key="1">
    <citation type="journal article" date="2020" name="Nature">
        <title>Giant virus diversity and host interactions through global metagenomics.</title>
        <authorList>
            <person name="Schulz F."/>
            <person name="Roux S."/>
            <person name="Paez-Espino D."/>
            <person name="Jungbluth S."/>
            <person name="Walsh D.A."/>
            <person name="Denef V.J."/>
            <person name="McMahon K.D."/>
            <person name="Konstantinidis K.T."/>
            <person name="Eloe-Fadrosh E.A."/>
            <person name="Kyrpides N.C."/>
            <person name="Woyke T."/>
        </authorList>
    </citation>
    <scope>NUCLEOTIDE SEQUENCE</scope>
    <source>
        <strain evidence="1">GVMAG-M-3300009161-30</strain>
    </source>
</reference>
<proteinExistence type="predicted"/>
<protein>
    <recommendedName>
        <fullName evidence="2">J domain-containing protein</fullName>
    </recommendedName>
</protein>
<dbReference type="InterPro" id="IPR036869">
    <property type="entry name" value="J_dom_sf"/>
</dbReference>
<dbReference type="AlphaFoldDB" id="A0A6C0EVR5"/>
<sequence length="308" mass="36538">MSKKVEKVDLNIDNYQLDDVLNLFRIPVDFDETDLKRAKQIVLKTHPDKSNLDPEYFRFYSKAYKMLYTIWEFRKRGDIDNDNKNTEYSNDIADEEKRVLLDKFFETNSKLKSNKSKDFNKWFNEQFDKNKLYNEGEQKGYENWLRSDEDMDTTSTNVTMSTMAQEFDKKKSQMRSLIVREEVMDFSSRSMNGCDLSTDAPGSFNSDMFSSLPYQDLHQAHTESVIPVTDEDYENKQKFNNVNEFVSYRNTQDTKPLSEMQALEYLNNRNKKDDEMATSRAYQLAKQTELSRQKNNEFWSGLMLLHNK</sequence>
<accession>A0A6C0EVR5</accession>
<dbReference type="SUPFAM" id="SSF46565">
    <property type="entry name" value="Chaperone J-domain"/>
    <property type="match status" value="1"/>
</dbReference>
<evidence type="ECO:0008006" key="2">
    <source>
        <dbReference type="Google" id="ProtNLM"/>
    </source>
</evidence>